<feature type="transmembrane region" description="Helical" evidence="1">
    <location>
        <begin position="507"/>
        <end position="527"/>
    </location>
</feature>
<evidence type="ECO:0000313" key="2">
    <source>
        <dbReference type="EMBL" id="KKN27172.1"/>
    </source>
</evidence>
<keyword evidence="1" id="KW-1133">Transmembrane helix</keyword>
<protein>
    <submittedName>
        <fullName evidence="2">Uncharacterized protein</fullName>
    </submittedName>
</protein>
<sequence length="751" mass="85739">MNKFKLKFSFFAFFLISIFMLNLLNISHLTYAQGNGDSLTHSMTFRLLERGENYKEELNVNSLELTFPSDSWNLTSIQMNLTDITFHRETVDVESDETYPTSEKLNKNSPGWAVQINLTESTEIYGVEIYGREAIIATTTNLTIQINGYDSVSDEPNGTVYGSTKLNMSSIPGWYKQTFSSPILLPKGNYSLLLNGTEMIPADPASYYWYSSEDSPNNPDFLIWEYKGGSWTTGVTGVPFLYRLDQRIISQFFPESNNMTAKIGGNFYSVTNGLSPETGILNLDVEFSPNSTILNIPIFNNKSNVIFNASYFYSANNYLSSEGHVITKINFENNWTILPDIDKMFNNYSVKFEFPHQWYNIIVKRSNIDVTSNVTIDMINNFLLITNNTISDGSSWEITANSQNLTPDLNVPQEKFEPSENLQFSINPPVNPGNITFILINSLGFEEYREIIQVVEATTEELVISYTLSSNPTKGTYKAYIYWNNETAAGVVVQEFQINIPFVWNQMYTVLIVVGIIILSTASFTSYKLVKKRKRTREEYRQKIYNKYMDVLNLDYFIVVEKKSGLNIYEQILASKNIDATLITGFLEAIRSFGIELTGAGEHSQTIKLEYQQSKIIMSEFKDFRILLIMKENPSQDFLNSIEALSYDIDNIHGDEIAKFKGDISNFQDIKILLDKHLETSLIYPLEVTTQNVKVNQEEKSLIRIAKSIMKKKNTDYFFVANLLSAKSGFQVKDAETILTLIKKDIFQPKI</sequence>
<organism evidence="2">
    <name type="scientific">marine sediment metagenome</name>
    <dbReference type="NCBI Taxonomy" id="412755"/>
    <lineage>
        <taxon>unclassified sequences</taxon>
        <taxon>metagenomes</taxon>
        <taxon>ecological metagenomes</taxon>
    </lineage>
</organism>
<dbReference type="EMBL" id="LAZR01002661">
    <property type="protein sequence ID" value="KKN27172.1"/>
    <property type="molecule type" value="Genomic_DNA"/>
</dbReference>
<name>A0A0F9PRB6_9ZZZZ</name>
<gene>
    <name evidence="2" type="ORF">LCGC14_0867300</name>
</gene>
<proteinExistence type="predicted"/>
<reference evidence="2" key="1">
    <citation type="journal article" date="2015" name="Nature">
        <title>Complex archaea that bridge the gap between prokaryotes and eukaryotes.</title>
        <authorList>
            <person name="Spang A."/>
            <person name="Saw J.H."/>
            <person name="Jorgensen S.L."/>
            <person name="Zaremba-Niedzwiedzka K."/>
            <person name="Martijn J."/>
            <person name="Lind A.E."/>
            <person name="van Eijk R."/>
            <person name="Schleper C."/>
            <person name="Guy L."/>
            <person name="Ettema T.J."/>
        </authorList>
    </citation>
    <scope>NUCLEOTIDE SEQUENCE</scope>
</reference>
<dbReference type="AlphaFoldDB" id="A0A0F9PRB6"/>
<comment type="caution">
    <text evidence="2">The sequence shown here is derived from an EMBL/GenBank/DDBJ whole genome shotgun (WGS) entry which is preliminary data.</text>
</comment>
<accession>A0A0F9PRB6</accession>
<keyword evidence="1" id="KW-0812">Transmembrane</keyword>
<evidence type="ECO:0000256" key="1">
    <source>
        <dbReference type="SAM" id="Phobius"/>
    </source>
</evidence>
<keyword evidence="1" id="KW-0472">Membrane</keyword>